<dbReference type="AlphaFoldDB" id="A0A381TGR6"/>
<sequence length="140" mass="15642">MFMGVAAGVLFLVSMLILGTADAGEALGTAGDGQTHAHDDMYNSQPNHWVNPGHGNGSIGNCSKDGKFCWNITIGNEPHWGFPIEYYGNRARRLIADGQIEWANMNHFGVLYLGVWSRFDNRPFDCTVNIQRRQYHCESH</sequence>
<name>A0A381TGR6_9ZZZZ</name>
<organism evidence="1">
    <name type="scientific">marine metagenome</name>
    <dbReference type="NCBI Taxonomy" id="408172"/>
    <lineage>
        <taxon>unclassified sequences</taxon>
        <taxon>metagenomes</taxon>
        <taxon>ecological metagenomes</taxon>
    </lineage>
</organism>
<proteinExistence type="predicted"/>
<reference evidence="1" key="1">
    <citation type="submission" date="2018-05" db="EMBL/GenBank/DDBJ databases">
        <authorList>
            <person name="Lanie J.A."/>
            <person name="Ng W.-L."/>
            <person name="Kazmierczak K.M."/>
            <person name="Andrzejewski T.M."/>
            <person name="Davidsen T.M."/>
            <person name="Wayne K.J."/>
            <person name="Tettelin H."/>
            <person name="Glass J.I."/>
            <person name="Rusch D."/>
            <person name="Podicherti R."/>
            <person name="Tsui H.-C.T."/>
            <person name="Winkler M.E."/>
        </authorList>
    </citation>
    <scope>NUCLEOTIDE SEQUENCE</scope>
</reference>
<evidence type="ECO:0000313" key="1">
    <source>
        <dbReference type="EMBL" id="SVA14728.1"/>
    </source>
</evidence>
<gene>
    <name evidence="1" type="ORF">METZ01_LOCUS67582</name>
</gene>
<accession>A0A381TGR6</accession>
<dbReference type="EMBL" id="UINC01004495">
    <property type="protein sequence ID" value="SVA14728.1"/>
    <property type="molecule type" value="Genomic_DNA"/>
</dbReference>
<protein>
    <submittedName>
        <fullName evidence="1">Uncharacterized protein</fullName>
    </submittedName>
</protein>